<comment type="caution">
    <text evidence="1">The sequence shown here is derived from an EMBL/GenBank/DDBJ whole genome shotgun (WGS) entry which is preliminary data.</text>
</comment>
<sequence length="247" mass="27912">CGLKRFKQVPSGKARKTEWPWMASIMDYSRGRNPDYLCGGTLIGKRHILTAAHCFDPVPKDPRLFTVRLDSESTDTGNEYDVRYIELHPDYVNGGSYDDVAVLTLGTEVSNDTMPICLPTGTDTYDNRLSYVLQWSPKYYGIKSPMALKARRALISTNYDCGNIYAGVQSPEMPRGLIASQLCTDLRGTQGDCNRYLGSPMIVTDRTYKWSAVGIATFREKCNDQTYPGVYTRVTHYVPWIQRAMTR</sequence>
<evidence type="ECO:0000313" key="2">
    <source>
        <dbReference type="Proteomes" id="UP000805193"/>
    </source>
</evidence>
<protein>
    <submittedName>
        <fullName evidence="1">Uncharacterized protein</fullName>
    </submittedName>
</protein>
<name>A0AC60Q5N6_IXOPE</name>
<feature type="non-terminal residue" evidence="1">
    <location>
        <position position="1"/>
    </location>
</feature>
<accession>A0AC60Q5N6</accession>
<evidence type="ECO:0000313" key="1">
    <source>
        <dbReference type="EMBL" id="KAG0428229.1"/>
    </source>
</evidence>
<keyword evidence="2" id="KW-1185">Reference proteome</keyword>
<dbReference type="EMBL" id="JABSTQ010009550">
    <property type="protein sequence ID" value="KAG0428229.1"/>
    <property type="molecule type" value="Genomic_DNA"/>
</dbReference>
<proteinExistence type="predicted"/>
<reference evidence="1 2" key="1">
    <citation type="journal article" date="2020" name="Cell">
        <title>Large-Scale Comparative Analyses of Tick Genomes Elucidate Their Genetic Diversity and Vector Capacities.</title>
        <authorList>
            <consortium name="Tick Genome and Microbiome Consortium (TIGMIC)"/>
            <person name="Jia N."/>
            <person name="Wang J."/>
            <person name="Shi W."/>
            <person name="Du L."/>
            <person name="Sun Y."/>
            <person name="Zhan W."/>
            <person name="Jiang J.F."/>
            <person name="Wang Q."/>
            <person name="Zhang B."/>
            <person name="Ji P."/>
            <person name="Bell-Sakyi L."/>
            <person name="Cui X.M."/>
            <person name="Yuan T.T."/>
            <person name="Jiang B.G."/>
            <person name="Yang W.F."/>
            <person name="Lam T.T."/>
            <person name="Chang Q.C."/>
            <person name="Ding S.J."/>
            <person name="Wang X.J."/>
            <person name="Zhu J.G."/>
            <person name="Ruan X.D."/>
            <person name="Zhao L."/>
            <person name="Wei J.T."/>
            <person name="Ye R.Z."/>
            <person name="Que T.C."/>
            <person name="Du C.H."/>
            <person name="Zhou Y.H."/>
            <person name="Cheng J.X."/>
            <person name="Dai P.F."/>
            <person name="Guo W.B."/>
            <person name="Han X.H."/>
            <person name="Huang E.J."/>
            <person name="Li L.F."/>
            <person name="Wei W."/>
            <person name="Gao Y.C."/>
            <person name="Liu J.Z."/>
            <person name="Shao H.Z."/>
            <person name="Wang X."/>
            <person name="Wang C.C."/>
            <person name="Yang T.C."/>
            <person name="Huo Q.B."/>
            <person name="Li W."/>
            <person name="Chen H.Y."/>
            <person name="Chen S.E."/>
            <person name="Zhou L.G."/>
            <person name="Ni X.B."/>
            <person name="Tian J.H."/>
            <person name="Sheng Y."/>
            <person name="Liu T."/>
            <person name="Pan Y.S."/>
            <person name="Xia L.Y."/>
            <person name="Li J."/>
            <person name="Zhao F."/>
            <person name="Cao W.C."/>
        </authorList>
    </citation>
    <scope>NUCLEOTIDE SEQUENCE [LARGE SCALE GENOMIC DNA]</scope>
    <source>
        <strain evidence="1">Iper-2018</strain>
    </source>
</reference>
<organism evidence="1 2">
    <name type="scientific">Ixodes persulcatus</name>
    <name type="common">Taiga tick</name>
    <dbReference type="NCBI Taxonomy" id="34615"/>
    <lineage>
        <taxon>Eukaryota</taxon>
        <taxon>Metazoa</taxon>
        <taxon>Ecdysozoa</taxon>
        <taxon>Arthropoda</taxon>
        <taxon>Chelicerata</taxon>
        <taxon>Arachnida</taxon>
        <taxon>Acari</taxon>
        <taxon>Parasitiformes</taxon>
        <taxon>Ixodida</taxon>
        <taxon>Ixodoidea</taxon>
        <taxon>Ixodidae</taxon>
        <taxon>Ixodinae</taxon>
        <taxon>Ixodes</taxon>
    </lineage>
</organism>
<gene>
    <name evidence="1" type="ORF">HPB47_024749</name>
</gene>
<dbReference type="Proteomes" id="UP000805193">
    <property type="component" value="Unassembled WGS sequence"/>
</dbReference>